<evidence type="ECO:0000256" key="2">
    <source>
        <dbReference type="ARBA" id="ARBA00022450"/>
    </source>
</evidence>
<comment type="cofactor">
    <cofactor evidence="1">
        <name>pantetheine 4'-phosphate</name>
        <dbReference type="ChEBI" id="CHEBI:47942"/>
    </cofactor>
</comment>
<evidence type="ECO:0000313" key="7">
    <source>
        <dbReference type="EMBL" id="USS44495.1"/>
    </source>
</evidence>
<dbReference type="Gene3D" id="1.10.1200.10">
    <property type="entry name" value="ACP-like"/>
    <property type="match status" value="1"/>
</dbReference>
<dbReference type="PROSITE" id="PS50075">
    <property type="entry name" value="CARRIER"/>
    <property type="match status" value="1"/>
</dbReference>
<protein>
    <submittedName>
        <fullName evidence="6">Non-ribosomal peptide synthetase</fullName>
    </submittedName>
</protein>
<organism evidence="6 8">
    <name type="scientific">Burkholderia glumae</name>
    <name type="common">Pseudomonas glumae</name>
    <dbReference type="NCBI Taxonomy" id="337"/>
    <lineage>
        <taxon>Bacteria</taxon>
        <taxon>Pseudomonadati</taxon>
        <taxon>Pseudomonadota</taxon>
        <taxon>Betaproteobacteria</taxon>
        <taxon>Burkholderiales</taxon>
        <taxon>Burkholderiaceae</taxon>
        <taxon>Burkholderia</taxon>
    </lineage>
</organism>
<accession>A0AAP9Y2H8</accession>
<dbReference type="GO" id="GO:0009366">
    <property type="term" value="C:enterobactin synthetase complex"/>
    <property type="evidence" value="ECO:0007669"/>
    <property type="project" value="TreeGrafter"/>
</dbReference>
<dbReference type="PANTHER" id="PTHR45527">
    <property type="entry name" value="NONRIBOSOMAL PEPTIDE SYNTHETASE"/>
    <property type="match status" value="1"/>
</dbReference>
<keyword evidence="9" id="KW-1185">Reference proteome</keyword>
<dbReference type="Pfam" id="PF00550">
    <property type="entry name" value="PP-binding"/>
    <property type="match status" value="1"/>
</dbReference>
<dbReference type="Proteomes" id="UP000594892">
    <property type="component" value="Chromosome 2"/>
</dbReference>
<proteinExistence type="predicted"/>
<dbReference type="EMBL" id="CP099587">
    <property type="protein sequence ID" value="USS44495.1"/>
    <property type="molecule type" value="Genomic_DNA"/>
</dbReference>
<evidence type="ECO:0000313" key="9">
    <source>
        <dbReference type="Proteomes" id="UP001056386"/>
    </source>
</evidence>
<dbReference type="InterPro" id="IPR009081">
    <property type="entry name" value="PP-bd_ACP"/>
</dbReference>
<keyword evidence="3" id="KW-0597">Phosphoprotein</keyword>
<dbReference type="InterPro" id="IPR042099">
    <property type="entry name" value="ANL_N_sf"/>
</dbReference>
<reference evidence="7" key="2">
    <citation type="submission" date="2022-06" db="EMBL/GenBank/DDBJ databases">
        <title>Draft genome sequence of Burkholderia glumae strain GR20004 isolated from rice panicle showing bacterial panicle blight.</title>
        <authorList>
            <person name="Choi S.Y."/>
            <person name="Lee Y.H."/>
        </authorList>
    </citation>
    <scope>NUCLEOTIDE SEQUENCE</scope>
    <source>
        <strain evidence="7">GR20004</strain>
    </source>
</reference>
<evidence type="ECO:0000259" key="5">
    <source>
        <dbReference type="PROSITE" id="PS50075"/>
    </source>
</evidence>
<dbReference type="Gene3D" id="3.30.559.30">
    <property type="entry name" value="Nonribosomal peptide synthetase, condensation domain"/>
    <property type="match status" value="2"/>
</dbReference>
<dbReference type="InterPro" id="IPR001242">
    <property type="entry name" value="Condensation_dom"/>
</dbReference>
<feature type="region of interest" description="Disordered" evidence="4">
    <location>
        <begin position="1057"/>
        <end position="1091"/>
    </location>
</feature>
<dbReference type="InterPro" id="IPR036736">
    <property type="entry name" value="ACP-like_sf"/>
</dbReference>
<evidence type="ECO:0000256" key="4">
    <source>
        <dbReference type="SAM" id="MobiDB-lite"/>
    </source>
</evidence>
<dbReference type="GO" id="GO:0031177">
    <property type="term" value="F:phosphopantetheine binding"/>
    <property type="evidence" value="ECO:0007669"/>
    <property type="project" value="InterPro"/>
</dbReference>
<evidence type="ECO:0000256" key="1">
    <source>
        <dbReference type="ARBA" id="ARBA00001957"/>
    </source>
</evidence>
<dbReference type="GO" id="GO:0009239">
    <property type="term" value="P:enterobactin biosynthetic process"/>
    <property type="evidence" value="ECO:0007669"/>
    <property type="project" value="TreeGrafter"/>
</dbReference>
<dbReference type="Gene3D" id="3.30.300.30">
    <property type="match status" value="1"/>
</dbReference>
<dbReference type="NCBIfam" id="TIGR01733">
    <property type="entry name" value="AA-adenyl-dom"/>
    <property type="match status" value="1"/>
</dbReference>
<dbReference type="InterPro" id="IPR010071">
    <property type="entry name" value="AA_adenyl_dom"/>
</dbReference>
<reference evidence="6 8" key="1">
    <citation type="submission" date="2020-12" db="EMBL/GenBank/DDBJ databases">
        <title>FDA dAtabase for Regulatory Grade micrObial Sequences (FDA-ARGOS): Supporting development and validation of Infectious Disease Dx tests.</title>
        <authorList>
            <person name="Minogue T."/>
            <person name="Wolcott M."/>
            <person name="Wasieloski L."/>
            <person name="Aguilar W."/>
            <person name="Moore D."/>
            <person name="Jaissle J."/>
            <person name="Tallon L."/>
            <person name="Sadzewicz L."/>
            <person name="Zhao X."/>
            <person name="Boylan J."/>
            <person name="Ott S."/>
            <person name="Bowen H."/>
            <person name="Vavikolanu K."/>
            <person name="Mehta A."/>
            <person name="Aluvathingal J."/>
            <person name="Nadendla S."/>
            <person name="Yan Y."/>
            <person name="Sichtig H."/>
        </authorList>
    </citation>
    <scope>NUCLEOTIDE SEQUENCE [LARGE SCALE GENOMIC DNA]</scope>
    <source>
        <strain evidence="6 8">FDAARGOS_949</strain>
    </source>
</reference>
<dbReference type="InterPro" id="IPR045851">
    <property type="entry name" value="AMP-bd_C_sf"/>
</dbReference>
<dbReference type="SMART" id="SM00823">
    <property type="entry name" value="PKS_PP"/>
    <property type="match status" value="1"/>
</dbReference>
<dbReference type="GO" id="GO:0043041">
    <property type="term" value="P:amino acid activation for nonribosomal peptide biosynthetic process"/>
    <property type="evidence" value="ECO:0007669"/>
    <property type="project" value="TreeGrafter"/>
</dbReference>
<dbReference type="PANTHER" id="PTHR45527:SF1">
    <property type="entry name" value="FATTY ACID SYNTHASE"/>
    <property type="match status" value="1"/>
</dbReference>
<dbReference type="GeneID" id="45698024"/>
<dbReference type="Gene3D" id="3.30.559.10">
    <property type="entry name" value="Chloramphenicol acetyltransferase-like domain"/>
    <property type="match status" value="2"/>
</dbReference>
<feature type="domain" description="Carrier" evidence="5">
    <location>
        <begin position="959"/>
        <end position="1034"/>
    </location>
</feature>
<dbReference type="Pfam" id="PF00668">
    <property type="entry name" value="Condensation"/>
    <property type="match status" value="3"/>
</dbReference>
<dbReference type="Proteomes" id="UP001056386">
    <property type="component" value="Chromosome 1"/>
</dbReference>
<dbReference type="SUPFAM" id="SSF47336">
    <property type="entry name" value="ACP-like"/>
    <property type="match status" value="1"/>
</dbReference>
<dbReference type="GO" id="GO:0047527">
    <property type="term" value="F:2,3-dihydroxybenzoate-serine ligase activity"/>
    <property type="evidence" value="ECO:0007669"/>
    <property type="project" value="TreeGrafter"/>
</dbReference>
<sequence length="1513" mass="161360">MPSALEPALPLTHSQMAMWLQWKYAPDDPAYNNPLLFDINGPLDVERLAKAFTAVADAHPAIRMRFSECDGVPQQTLAPAAHDTLARLDLTALDPATRDARAAAAIEAAVRAPFDLASEPVHRFLLVRTGADTYRLVLNIHHVCVDGASAAILLADLSAAYRDLDAYRAAAVSGPSFAAALALERERWSASEHERAAAAWREQLAGRATGVDFGRLAFAREAAPGGGAAQFRWTLPVNLKQVQRQTRTTPFIVLMSAFGILLHRYLQLDTVSIAYPVDTRAAALSRMFGSFINFVPACLSLDDELTVQALLEQMRQQRRVTKPIADFPQVDLMRIARRELNDAAAPCLNVALIPARFALDMLDLDGVATRQVACFTGAAKQDLALLYDGDESIELILEYRTEVLSEAVARQLARDFDTIVAQLVAHPERRIGDLALRDDAAFAQRYARLAAPAPSGSAAALIDAALLAHPARLVAGRPGHPVTARALHEAANHVAHQLQAIGVVRGDRVGVAMPRGAVLLAALLGIWRAGATYVPLPLDLPPARRAGIVADAGLAALCREGEPAEGDPPALALSEAVFAAPELAPFEAAADDPDALAYLIYTSGSTGTPKGVELTQRNLASFLMAMRERLPAGAGHRMLATTTIGFDISLLEMLWPLVSGGTMVACPEPVRLDAAALARTLEHERIDWLQGTPSLFNVLRAGGWGGSSRLHVLCGGEPVDASILGFLRETCASVRLVYGPTEASIWSTLAGPETAEVTLGEPLGNTTVHLLDRRGRTAPRFSRGEIAIGGHGVARGYRGRADLSAERFVTLPDLGRVYLSGDFAYRDAQDALHFLGREDGQIKIRGFRVELGEIERQLETLDGVGRAIVQVSTSAAAEPMLIGWVMARAGEPLAEAPLRAALAARLPAYMVPARILMPASWPINANGKIDRRALLEALAPDGLAGAGASGACDGAAAPDALDARATALQAIYAQVLGVGQVDPDASLIALGGHSLSAVRIIAQVRKDFGLEIGLESLMSHSSVRALAAYLNRCGAGEEAMRHAGAAALRRRAEAQGAAPDAASASTAPGGASLLADESGARPAAPASHEHAPSASERALYFLDSVSVVRQTYNIPVGLRFPNGIDLDLLERALRDVLAAHPSLRAVFEPSARGLVKRCVSLPPGSLLVRHPGIGFAALRPVLERMLREPFELGTGPLWRAHAFPLDGGGDAVFMLFHHIVIDGIGCGNFLRELGARYEALLADPAAACPLAAPAAARCEPVPESRVEALIERFALADRVLPLPYTAPFPEIRSLAGESRPIVIDAPLREALGRYSRERGIPLAALFLGAYALALHQASGEPLVNVGLATMNRTPDTLLDVGLHTNTVVLPIALDPAARLDAFVERMTGELFAIYEYADVPFEAVASRLVADASLGRTPVFQTFFNFIDRSMYAFSMAGLPVHEIPLRPTGSKFELSLEVNDFGTSTELFLEYSHDVLDAAAIDDFAAELMRILLDCVHAPDTTIGQLTLTTQP</sequence>
<dbReference type="EMBL" id="CP065601">
    <property type="protein sequence ID" value="QPQ93492.1"/>
    <property type="molecule type" value="Genomic_DNA"/>
</dbReference>
<evidence type="ECO:0000313" key="8">
    <source>
        <dbReference type="Proteomes" id="UP000594892"/>
    </source>
</evidence>
<dbReference type="InterPro" id="IPR023213">
    <property type="entry name" value="CAT-like_dom_sf"/>
</dbReference>
<name>A0AAP9Y2H8_BURGL</name>
<dbReference type="InterPro" id="IPR020845">
    <property type="entry name" value="AMP-binding_CS"/>
</dbReference>
<dbReference type="PROSITE" id="PS00012">
    <property type="entry name" value="PHOSPHOPANTETHEINE"/>
    <property type="match status" value="1"/>
</dbReference>
<evidence type="ECO:0000313" key="6">
    <source>
        <dbReference type="EMBL" id="QPQ93492.1"/>
    </source>
</evidence>
<dbReference type="PROSITE" id="PS00455">
    <property type="entry name" value="AMP_BINDING"/>
    <property type="match status" value="1"/>
</dbReference>
<dbReference type="RefSeq" id="WP_015875720.1">
    <property type="nucleotide sequence ID" value="NZ_CP021074.1"/>
</dbReference>
<dbReference type="Gene3D" id="3.40.50.12780">
    <property type="entry name" value="N-terminal domain of ligase-like"/>
    <property type="match status" value="1"/>
</dbReference>
<dbReference type="GO" id="GO:0005829">
    <property type="term" value="C:cytosol"/>
    <property type="evidence" value="ECO:0007669"/>
    <property type="project" value="TreeGrafter"/>
</dbReference>
<dbReference type="InterPro" id="IPR006162">
    <property type="entry name" value="Ppantetheine_attach_site"/>
</dbReference>
<gene>
    <name evidence="6" type="ORF">I6H06_14740</name>
    <name evidence="7" type="ORF">NFI99_22940</name>
</gene>
<dbReference type="SUPFAM" id="SSF52777">
    <property type="entry name" value="CoA-dependent acyltransferases"/>
    <property type="match status" value="4"/>
</dbReference>
<dbReference type="InterPro" id="IPR020806">
    <property type="entry name" value="PKS_PP-bd"/>
</dbReference>
<evidence type="ECO:0000256" key="3">
    <source>
        <dbReference type="ARBA" id="ARBA00022553"/>
    </source>
</evidence>
<dbReference type="SUPFAM" id="SSF56801">
    <property type="entry name" value="Acetyl-CoA synthetase-like"/>
    <property type="match status" value="1"/>
</dbReference>
<dbReference type="Pfam" id="PF00501">
    <property type="entry name" value="AMP-binding"/>
    <property type="match status" value="1"/>
</dbReference>
<keyword evidence="2" id="KW-0596">Phosphopantetheine</keyword>
<dbReference type="InterPro" id="IPR000873">
    <property type="entry name" value="AMP-dep_synth/lig_dom"/>
</dbReference>